<keyword evidence="1" id="KW-1133">Transmembrane helix</keyword>
<evidence type="ECO:0000313" key="3">
    <source>
        <dbReference type="Proteomes" id="UP000244904"/>
    </source>
</evidence>
<dbReference type="RefSeq" id="WP_108884282.1">
    <property type="nucleotide sequence ID" value="NZ_OMOJ01000001.1"/>
</dbReference>
<dbReference type="Proteomes" id="UP000244904">
    <property type="component" value="Unassembled WGS sequence"/>
</dbReference>
<keyword evidence="1" id="KW-0472">Membrane</keyword>
<feature type="transmembrane region" description="Helical" evidence="1">
    <location>
        <begin position="42"/>
        <end position="62"/>
    </location>
</feature>
<keyword evidence="3" id="KW-1185">Reference proteome</keyword>
<reference evidence="3" key="1">
    <citation type="submission" date="2018-03" db="EMBL/GenBank/DDBJ databases">
        <authorList>
            <person name="Rodrigo-Torres L."/>
            <person name="Arahal R. D."/>
            <person name="Lucena T."/>
        </authorList>
    </citation>
    <scope>NUCLEOTIDE SEQUENCE [LARGE SCALE GENOMIC DNA]</scope>
    <source>
        <strain evidence="3">CECT 8871</strain>
    </source>
</reference>
<accession>A0A2R8ANF1</accession>
<protein>
    <recommendedName>
        <fullName evidence="4">Branched-chain amino acid transport protein (AzlD)</fullName>
    </recommendedName>
</protein>
<proteinExistence type="predicted"/>
<dbReference type="InterPro" id="IPR008407">
    <property type="entry name" value="Brnchd-chn_aa_trnsp_AzlD"/>
</dbReference>
<evidence type="ECO:0000256" key="1">
    <source>
        <dbReference type="SAM" id="Phobius"/>
    </source>
</evidence>
<gene>
    <name evidence="2" type="ORF">PRI8871_00156</name>
</gene>
<dbReference type="OrthoDB" id="6119856at2"/>
<keyword evidence="1" id="KW-0812">Transmembrane</keyword>
<evidence type="ECO:0000313" key="2">
    <source>
        <dbReference type="EMBL" id="SPF77573.1"/>
    </source>
</evidence>
<name>A0A2R8ANF1_9RHOB</name>
<organism evidence="2 3">
    <name type="scientific">Pseudoprimorskyibacter insulae</name>
    <dbReference type="NCBI Taxonomy" id="1695997"/>
    <lineage>
        <taxon>Bacteria</taxon>
        <taxon>Pseudomonadati</taxon>
        <taxon>Pseudomonadota</taxon>
        <taxon>Alphaproteobacteria</taxon>
        <taxon>Rhodobacterales</taxon>
        <taxon>Paracoccaceae</taxon>
        <taxon>Pseudoprimorskyibacter</taxon>
    </lineage>
</organism>
<feature type="transmembrane region" description="Helical" evidence="1">
    <location>
        <begin position="6"/>
        <end position="30"/>
    </location>
</feature>
<dbReference type="EMBL" id="OMOJ01000001">
    <property type="protein sequence ID" value="SPF77573.1"/>
    <property type="molecule type" value="Genomic_DNA"/>
</dbReference>
<evidence type="ECO:0008006" key="4">
    <source>
        <dbReference type="Google" id="ProtNLM"/>
    </source>
</evidence>
<feature type="transmembrane region" description="Helical" evidence="1">
    <location>
        <begin position="68"/>
        <end position="101"/>
    </location>
</feature>
<dbReference type="AlphaFoldDB" id="A0A2R8ANF1"/>
<dbReference type="Pfam" id="PF05437">
    <property type="entry name" value="AzlD"/>
    <property type="match status" value="1"/>
</dbReference>
<sequence length="105" mass="11403">MISPDIIWPVIFILGIGSFTLRFAFLGLLANRDLPNWLLKPLRYTAVSILPAMVAPIVLWGHEDGIDTLQIIAALAALATGMATRNVLVALIVGAALYWGVGYWV</sequence>